<evidence type="ECO:0000256" key="1">
    <source>
        <dbReference type="SAM" id="Phobius"/>
    </source>
</evidence>
<evidence type="ECO:0000313" key="2">
    <source>
        <dbReference type="EMBL" id="MBG0560392.1"/>
    </source>
</evidence>
<dbReference type="GO" id="GO:0005975">
    <property type="term" value="P:carbohydrate metabolic process"/>
    <property type="evidence" value="ECO:0007669"/>
    <property type="project" value="UniProtKB-ARBA"/>
</dbReference>
<evidence type="ECO:0000313" key="3">
    <source>
        <dbReference type="Proteomes" id="UP000598146"/>
    </source>
</evidence>
<gene>
    <name evidence="2" type="ORF">I4J89_02775</name>
</gene>
<dbReference type="SUPFAM" id="SSF49313">
    <property type="entry name" value="Cadherin-like"/>
    <property type="match status" value="1"/>
</dbReference>
<feature type="transmembrane region" description="Helical" evidence="1">
    <location>
        <begin position="16"/>
        <end position="38"/>
    </location>
</feature>
<keyword evidence="1" id="KW-0472">Membrane</keyword>
<keyword evidence="1" id="KW-1133">Transmembrane helix</keyword>
<dbReference type="Gene3D" id="2.60.40.10">
    <property type="entry name" value="Immunoglobulins"/>
    <property type="match status" value="4"/>
</dbReference>
<keyword evidence="1" id="KW-0812">Transmembrane</keyword>
<dbReference type="Pfam" id="PF05345">
    <property type="entry name" value="He_PIG"/>
    <property type="match status" value="4"/>
</dbReference>
<comment type="caution">
    <text evidence="2">The sequence shown here is derived from an EMBL/GenBank/DDBJ whole genome shotgun (WGS) entry which is preliminary data.</text>
</comment>
<keyword evidence="3" id="KW-1185">Reference proteome</keyword>
<dbReference type="EMBL" id="JADQTO010000001">
    <property type="protein sequence ID" value="MBG0560392.1"/>
    <property type="molecule type" value="Genomic_DNA"/>
</dbReference>
<dbReference type="RefSeq" id="WP_196412180.1">
    <property type="nucleotide sequence ID" value="NZ_JADQTO010000001.1"/>
</dbReference>
<dbReference type="Proteomes" id="UP000598146">
    <property type="component" value="Unassembled WGS sequence"/>
</dbReference>
<proteinExistence type="predicted"/>
<dbReference type="InterPro" id="IPR013783">
    <property type="entry name" value="Ig-like_fold"/>
</dbReference>
<dbReference type="AlphaFoldDB" id="A0A931C4F0"/>
<sequence length="572" mass="60439">MRSEPGELRRDEGTSLLEVLVALAVVTIAMTGLGAFFVNGNLAVAHQRDQRQAVQVAAGGIEQVRGLQGTSVLSGRGMIKSKAQWDAVKSGLYAKKMKRYLDSMAIGWDDELERTDPSSPLGNEAAIPTKTQTITVGSSKFNREMLIGRCVVYFMRNDDCVNPNVGTPPSNNAEILRYFRVVVLVTWTGKSCESDRCTYVASTLIAQSTEPTFYSKAAPPVMMSTEMSFYVGREITQKIDVDGGQVPNVLTVTAPSTLPSWIKMSPGGYVTGNPTVAAQATSVVRVTDKRGWWNEKTITWKAVLPPSVVVPAQPKSFAGQQVNYKVTAVGGVPAYVFTAPKDLPEGLELAADGTITGSIAKLGAYPITVTVEDANGVRDTKTFTHTVSVAEPLSLTALPDQKINLGSAVTGTAVAKGGSGQYTYTATGLPAGVTINAASGVLSGSPVLVAGRYLPTITVSDSAGESLSDTFELVVETTTKLTFTSPSLVGADQKSTVGSDVILPLTTNGDLLLLKNVSLTVTGLPEGLKYNKGKSEISGKPKTAGTYPVKVTANSLLPLPQTATLTFLWTVE</sequence>
<dbReference type="InterPro" id="IPR015919">
    <property type="entry name" value="Cadherin-like_sf"/>
</dbReference>
<protein>
    <submittedName>
        <fullName evidence="2">Ig domain-containing protein</fullName>
    </submittedName>
</protein>
<dbReference type="GO" id="GO:0005509">
    <property type="term" value="F:calcium ion binding"/>
    <property type="evidence" value="ECO:0007669"/>
    <property type="project" value="InterPro"/>
</dbReference>
<accession>A0A931C4F0</accession>
<reference evidence="2" key="1">
    <citation type="submission" date="2020-11" db="EMBL/GenBank/DDBJ databases">
        <title>Isolation and identification of active actinomycetes.</title>
        <authorList>
            <person name="Sun X."/>
        </authorList>
    </citation>
    <scope>NUCLEOTIDE SEQUENCE</scope>
    <source>
        <strain evidence="2">NEAU-A11</strain>
    </source>
</reference>
<name>A0A931C4F0_9ACTN</name>
<organism evidence="2 3">
    <name type="scientific">Actinoplanes aureus</name>
    <dbReference type="NCBI Taxonomy" id="2792083"/>
    <lineage>
        <taxon>Bacteria</taxon>
        <taxon>Bacillati</taxon>
        <taxon>Actinomycetota</taxon>
        <taxon>Actinomycetes</taxon>
        <taxon>Micromonosporales</taxon>
        <taxon>Micromonosporaceae</taxon>
        <taxon>Actinoplanes</taxon>
    </lineage>
</organism>
<dbReference type="GO" id="GO:0016020">
    <property type="term" value="C:membrane"/>
    <property type="evidence" value="ECO:0007669"/>
    <property type="project" value="InterPro"/>
</dbReference>